<dbReference type="InterPro" id="IPR010982">
    <property type="entry name" value="Lambda_DNA-bd_dom_sf"/>
</dbReference>
<keyword evidence="2" id="KW-0238">DNA-binding</keyword>
<dbReference type="Pfam" id="PF00356">
    <property type="entry name" value="LacI"/>
    <property type="match status" value="1"/>
</dbReference>
<dbReference type="Gene3D" id="3.40.50.2300">
    <property type="match status" value="2"/>
</dbReference>
<evidence type="ECO:0000256" key="1">
    <source>
        <dbReference type="ARBA" id="ARBA00023015"/>
    </source>
</evidence>
<evidence type="ECO:0000313" key="5">
    <source>
        <dbReference type="EMBL" id="MBU2664693.1"/>
    </source>
</evidence>
<dbReference type="SUPFAM" id="SSF47413">
    <property type="entry name" value="lambda repressor-like DNA-binding domains"/>
    <property type="match status" value="1"/>
</dbReference>
<name>A0ABS5YMK4_9ACTN</name>
<dbReference type="PANTHER" id="PTHR30146">
    <property type="entry name" value="LACI-RELATED TRANSCRIPTIONAL REPRESSOR"/>
    <property type="match status" value="1"/>
</dbReference>
<dbReference type="InterPro" id="IPR028082">
    <property type="entry name" value="Peripla_BP_I"/>
</dbReference>
<reference evidence="5 6" key="1">
    <citation type="submission" date="2021-06" db="EMBL/GenBank/DDBJ databases">
        <title>Actinoplanes lichenicola sp. nov., and Actinoplanes ovalisporus sp. nov., isolated from lichen in Thailand.</title>
        <authorList>
            <person name="Saeng-In P."/>
            <person name="Kanchanasin P."/>
            <person name="Yuki M."/>
            <person name="Kudo T."/>
            <person name="Ohkuma M."/>
            <person name="Phongsopitanun W."/>
            <person name="Tanasupawat S."/>
        </authorList>
    </citation>
    <scope>NUCLEOTIDE SEQUENCE [LARGE SCALE GENOMIC DNA]</scope>
    <source>
        <strain evidence="5 6">NBRC 110975</strain>
    </source>
</reference>
<organism evidence="5 6">
    <name type="scientific">Paractinoplanes bogorensis</name>
    <dbReference type="NCBI Taxonomy" id="1610840"/>
    <lineage>
        <taxon>Bacteria</taxon>
        <taxon>Bacillati</taxon>
        <taxon>Actinomycetota</taxon>
        <taxon>Actinomycetes</taxon>
        <taxon>Micromonosporales</taxon>
        <taxon>Micromonosporaceae</taxon>
        <taxon>Paractinoplanes</taxon>
    </lineage>
</organism>
<dbReference type="InterPro" id="IPR046335">
    <property type="entry name" value="LacI/GalR-like_sensor"/>
</dbReference>
<feature type="domain" description="HTH lacI-type" evidence="4">
    <location>
        <begin position="4"/>
        <end position="55"/>
    </location>
</feature>
<evidence type="ECO:0000256" key="2">
    <source>
        <dbReference type="ARBA" id="ARBA00023125"/>
    </source>
</evidence>
<evidence type="ECO:0000256" key="3">
    <source>
        <dbReference type="ARBA" id="ARBA00023163"/>
    </source>
</evidence>
<accession>A0ABS5YMK4</accession>
<dbReference type="PROSITE" id="PS50932">
    <property type="entry name" value="HTH_LACI_2"/>
    <property type="match status" value="1"/>
</dbReference>
<keyword evidence="3" id="KW-0804">Transcription</keyword>
<dbReference type="SUPFAM" id="SSF53822">
    <property type="entry name" value="Periplasmic binding protein-like I"/>
    <property type="match status" value="1"/>
</dbReference>
<keyword evidence="6" id="KW-1185">Reference proteome</keyword>
<dbReference type="InterPro" id="IPR000843">
    <property type="entry name" value="HTH_LacI"/>
</dbReference>
<dbReference type="Proteomes" id="UP001519654">
    <property type="component" value="Unassembled WGS sequence"/>
</dbReference>
<proteinExistence type="predicted"/>
<gene>
    <name evidence="5" type="ORF">KOI35_14415</name>
</gene>
<dbReference type="PANTHER" id="PTHR30146:SF138">
    <property type="entry name" value="TRANSCRIPTIONAL REGULATORY PROTEIN"/>
    <property type="match status" value="1"/>
</dbReference>
<dbReference type="CDD" id="cd01392">
    <property type="entry name" value="HTH_LacI"/>
    <property type="match status" value="1"/>
</dbReference>
<evidence type="ECO:0000259" key="4">
    <source>
        <dbReference type="PROSITE" id="PS50932"/>
    </source>
</evidence>
<dbReference type="EMBL" id="JAHKKG010000004">
    <property type="protein sequence ID" value="MBU2664693.1"/>
    <property type="molecule type" value="Genomic_DNA"/>
</dbReference>
<keyword evidence="1" id="KW-0805">Transcription regulation</keyword>
<comment type="caution">
    <text evidence="5">The sequence shown here is derived from an EMBL/GenBank/DDBJ whole genome shotgun (WGS) entry which is preliminary data.</text>
</comment>
<protein>
    <submittedName>
        <fullName evidence="5">LacI family transcriptional regulator</fullName>
    </submittedName>
</protein>
<dbReference type="RefSeq" id="WP_215787534.1">
    <property type="nucleotide sequence ID" value="NZ_JAHKKG010000004.1"/>
</dbReference>
<dbReference type="CDD" id="cd06267">
    <property type="entry name" value="PBP1_LacI_sugar_binding-like"/>
    <property type="match status" value="1"/>
</dbReference>
<dbReference type="Gene3D" id="1.10.260.40">
    <property type="entry name" value="lambda repressor-like DNA-binding domains"/>
    <property type="match status" value="1"/>
</dbReference>
<dbReference type="Pfam" id="PF13377">
    <property type="entry name" value="Peripla_BP_3"/>
    <property type="match status" value="1"/>
</dbReference>
<evidence type="ECO:0000313" key="6">
    <source>
        <dbReference type="Proteomes" id="UP001519654"/>
    </source>
</evidence>
<sequence length="342" mass="36904">MSRPTIYDVAREAGVAASTVSRAYARPGRVNADTAQRIFEAAEKLGYRTGTAARRPEPGVVRNAIGLVVADVTNPFYGDIIKGAYEAAREAGYQLILSHTNESPKVERQTIEQELAQVDGVVIASSRMTDSALRMVAKQKAVVLLNRIIPEASCVLNDAERGIRRAVEHLASLGHDRITYVAGPETSWSDGVRWRSLRMAAADLGLEVRRLGPYEPTVLAGLSAALRVAELDATAVQAYNDQLAIGIVKGLSRLGVPVPEQVSVVGFDNIIFDELVEPQLTTIASPLYRMGFTGMQNCIAVAQGAKPSGRPLVLPVRLVVRNSTARARATVHARPPLTPRPR</sequence>
<dbReference type="SMART" id="SM00354">
    <property type="entry name" value="HTH_LACI"/>
    <property type="match status" value="1"/>
</dbReference>